<dbReference type="EMBL" id="VZTX01013219">
    <property type="protein sequence ID" value="NXU13113.1"/>
    <property type="molecule type" value="Genomic_DNA"/>
</dbReference>
<organism evidence="1 2">
    <name type="scientific">Pardalotus punctatus</name>
    <name type="common">spotted pardalote</name>
    <dbReference type="NCBI Taxonomy" id="254575"/>
    <lineage>
        <taxon>Eukaryota</taxon>
        <taxon>Metazoa</taxon>
        <taxon>Chordata</taxon>
        <taxon>Craniata</taxon>
        <taxon>Vertebrata</taxon>
        <taxon>Euteleostomi</taxon>
        <taxon>Archelosauria</taxon>
        <taxon>Archosauria</taxon>
        <taxon>Dinosauria</taxon>
        <taxon>Saurischia</taxon>
        <taxon>Theropoda</taxon>
        <taxon>Coelurosauria</taxon>
        <taxon>Aves</taxon>
        <taxon>Neognathae</taxon>
        <taxon>Neoaves</taxon>
        <taxon>Telluraves</taxon>
        <taxon>Australaves</taxon>
        <taxon>Passeriformes</taxon>
        <taxon>Meliphagoidea</taxon>
        <taxon>Pardalotidae</taxon>
        <taxon>Pardalotus</taxon>
    </lineage>
</organism>
<feature type="non-terminal residue" evidence="1">
    <location>
        <position position="1"/>
    </location>
</feature>
<name>A0A7L3I641_9PASS</name>
<comment type="caution">
    <text evidence="1">The sequence shown here is derived from an EMBL/GenBank/DDBJ whole genome shotgun (WGS) entry which is preliminary data.</text>
</comment>
<sequence length="124" mass="14490">MKVGKEDKILNGKNLVLDLVEHISKEFKVSNCWICGDTGMAEVWSWEGTALSPQEILKDQEVTWKLRSGTIGEECLWRRGALFTSKVGEMSCKRYLEKNGTHDWWIPKAANLYWFKERKERCTY</sequence>
<evidence type="ECO:0000313" key="1">
    <source>
        <dbReference type="EMBL" id="NXU13113.1"/>
    </source>
</evidence>
<dbReference type="Proteomes" id="UP000570592">
    <property type="component" value="Unassembled WGS sequence"/>
</dbReference>
<gene>
    <name evidence="1" type="primary">Erv31_1</name>
    <name evidence="1" type="ORF">PARPUN_R14883</name>
</gene>
<proteinExistence type="predicted"/>
<feature type="non-terminal residue" evidence="1">
    <location>
        <position position="124"/>
    </location>
</feature>
<keyword evidence="2" id="KW-1185">Reference proteome</keyword>
<evidence type="ECO:0000313" key="2">
    <source>
        <dbReference type="Proteomes" id="UP000570592"/>
    </source>
</evidence>
<accession>A0A7L3I641</accession>
<reference evidence="1 2" key="1">
    <citation type="submission" date="2019-09" db="EMBL/GenBank/DDBJ databases">
        <title>Bird 10,000 Genomes (B10K) Project - Family phase.</title>
        <authorList>
            <person name="Zhang G."/>
        </authorList>
    </citation>
    <scope>NUCLEOTIDE SEQUENCE [LARGE SCALE GENOMIC DNA]</scope>
    <source>
        <strain evidence="1">B10K-DU-029-51</strain>
    </source>
</reference>
<protein>
    <submittedName>
        <fullName evidence="1">ENR1 protein</fullName>
    </submittedName>
</protein>
<dbReference type="AlphaFoldDB" id="A0A7L3I641"/>